<feature type="domain" description="Histidine kinase" evidence="12">
    <location>
        <begin position="563"/>
        <end position="779"/>
    </location>
</feature>
<evidence type="ECO:0000256" key="5">
    <source>
        <dbReference type="ARBA" id="ARBA00022553"/>
    </source>
</evidence>
<evidence type="ECO:0000259" key="12">
    <source>
        <dbReference type="PROSITE" id="PS50109"/>
    </source>
</evidence>
<dbReference type="SMART" id="SM00387">
    <property type="entry name" value="HATPase_c"/>
    <property type="match status" value="1"/>
</dbReference>
<evidence type="ECO:0000256" key="3">
    <source>
        <dbReference type="ARBA" id="ARBA00012438"/>
    </source>
</evidence>
<dbReference type="Proteomes" id="UP000176923">
    <property type="component" value="Unassembled WGS sequence"/>
</dbReference>
<protein>
    <recommendedName>
        <fullName evidence="3">histidine kinase</fullName>
        <ecNumber evidence="3">2.7.13.3</ecNumber>
    </recommendedName>
</protein>
<dbReference type="SMART" id="SM00086">
    <property type="entry name" value="PAC"/>
    <property type="match status" value="3"/>
</dbReference>
<dbReference type="AlphaFoldDB" id="A0A1F5ZKQ1"/>
<evidence type="ECO:0000256" key="2">
    <source>
        <dbReference type="ARBA" id="ARBA00004236"/>
    </source>
</evidence>
<dbReference type="InterPro" id="IPR005467">
    <property type="entry name" value="His_kinase_dom"/>
</dbReference>
<dbReference type="Pfam" id="PF00512">
    <property type="entry name" value="HisKA"/>
    <property type="match status" value="1"/>
</dbReference>
<dbReference type="GO" id="GO:0005886">
    <property type="term" value="C:plasma membrane"/>
    <property type="evidence" value="ECO:0007669"/>
    <property type="project" value="UniProtKB-SubCell"/>
</dbReference>
<dbReference type="SUPFAM" id="SSF47384">
    <property type="entry name" value="Homodimeric domain of signal transducing histidine kinase"/>
    <property type="match status" value="1"/>
</dbReference>
<feature type="domain" description="PAS" evidence="13">
    <location>
        <begin position="256"/>
        <end position="313"/>
    </location>
</feature>
<dbReference type="InterPro" id="IPR004358">
    <property type="entry name" value="Sig_transdc_His_kin-like_C"/>
</dbReference>
<sequence length="793" mass="90166">MTTQLERKILALVKHSFDAITLIDPLGKILYASSSIKQIAGFTSAEMVGMNAFKLVHPRDLPLVMKNMAMILKKKRAVAKVEIEAKRKDGSWMWIEVVGTNLLSDPDIQAIVINFRDITQQKKSQRRLLYLSSLVESNLDAIWSLSLENTIKSWNEGAERLYGYKVEDIIGKPTDLIVAPNKQRELQELTKKIIKGQMIQNFETGHITKDGKRIDVSVSMSPIKDVRGDVVAVSVIARDITEHKKALDSLQNTLKELANIKFALDQSSIVAITDKSGVIQYVNDQFLKISKYSKEELIGKTHRVINSKYHPKEFFRTFWKTILSGKVWHGEIRNRAKDGTYYWVDTTVIPLLGKDGKPKQFIAIRNDITQRKELEQNLKFLSDASTILSASIDYETTLKNLGNLIIPYLADYCRIVVTDKNKQIKEIAVNHIDHRKIFLVKELYNKYKDDTANTYGVGKILKTGKAEHISKITPDIFNRVNPQIARIMRKLNLQSYMGVPMKIGKKIVGALTFSSTTKERLYTSQDLEVAKELAQRAALAIDNARLYMQSQKAVMIRDDFISVASHELKTPVTSLKMYTQAIQRKLEKRKKSDFTKPFIKMNEQINKLTVLISDLLNVSKIQHGKLELEMEAVDLNELSSDTVELLQETERKHTIIVVGKISRKVYADSYRIYQVLTNLLTNALKYSPLGDKVIVRLSSKKDYAKVSIQDFGIGIEKEYTKKIFDRFYRVTSPEGKTYPGLGMGLYIANEIVKRHGGAISVVSSKGKGSTFSFTLPYSHNNRDPMLLYQPRLG</sequence>
<dbReference type="PROSITE" id="PS50109">
    <property type="entry name" value="HIS_KIN"/>
    <property type="match status" value="1"/>
</dbReference>
<dbReference type="InterPro" id="IPR052162">
    <property type="entry name" value="Sensor_kinase/Photoreceptor"/>
</dbReference>
<dbReference type="Pfam" id="PF08447">
    <property type="entry name" value="PAS_3"/>
    <property type="match status" value="1"/>
</dbReference>
<evidence type="ECO:0000256" key="10">
    <source>
        <dbReference type="ARBA" id="ARBA00023012"/>
    </source>
</evidence>
<dbReference type="SUPFAM" id="SSF55785">
    <property type="entry name" value="PYP-like sensor domain (PAS domain)"/>
    <property type="match status" value="3"/>
</dbReference>
<keyword evidence="4" id="KW-1003">Cell membrane</keyword>
<dbReference type="Pfam" id="PF02518">
    <property type="entry name" value="HATPase_c"/>
    <property type="match status" value="1"/>
</dbReference>
<dbReference type="PROSITE" id="PS50113">
    <property type="entry name" value="PAC"/>
    <property type="match status" value="3"/>
</dbReference>
<dbReference type="InterPro" id="IPR003661">
    <property type="entry name" value="HisK_dim/P_dom"/>
</dbReference>
<feature type="domain" description="PAC" evidence="14">
    <location>
        <begin position="200"/>
        <end position="252"/>
    </location>
</feature>
<proteinExistence type="predicted"/>
<comment type="catalytic activity">
    <reaction evidence="1">
        <text>ATP + protein L-histidine = ADP + protein N-phospho-L-histidine.</text>
        <dbReference type="EC" id="2.7.13.3"/>
    </reaction>
</comment>
<dbReference type="InterPro" id="IPR029016">
    <property type="entry name" value="GAF-like_dom_sf"/>
</dbReference>
<keyword evidence="10" id="KW-0902">Two-component regulatory system</keyword>
<organism evidence="15 16">
    <name type="scientific">Candidatus Gottesmanbacteria bacterium RIFCSPHIGHO2_02_FULL_39_11</name>
    <dbReference type="NCBI Taxonomy" id="1798382"/>
    <lineage>
        <taxon>Bacteria</taxon>
        <taxon>Candidatus Gottesmaniibacteriota</taxon>
    </lineage>
</organism>
<keyword evidence="6" id="KW-0808">Transferase</keyword>
<feature type="domain" description="PAC" evidence="14">
    <location>
        <begin position="79"/>
        <end position="130"/>
    </location>
</feature>
<dbReference type="CDD" id="cd00130">
    <property type="entry name" value="PAS"/>
    <property type="match status" value="3"/>
</dbReference>
<dbReference type="SMART" id="SM00388">
    <property type="entry name" value="HisKA"/>
    <property type="match status" value="1"/>
</dbReference>
<evidence type="ECO:0000256" key="1">
    <source>
        <dbReference type="ARBA" id="ARBA00000085"/>
    </source>
</evidence>
<dbReference type="SMART" id="SM00065">
    <property type="entry name" value="GAF"/>
    <property type="match status" value="1"/>
</dbReference>
<dbReference type="SUPFAM" id="SSF55781">
    <property type="entry name" value="GAF domain-like"/>
    <property type="match status" value="1"/>
</dbReference>
<dbReference type="EMBL" id="MFJL01000043">
    <property type="protein sequence ID" value="OGG12682.1"/>
    <property type="molecule type" value="Genomic_DNA"/>
</dbReference>
<dbReference type="Pfam" id="PF13426">
    <property type="entry name" value="PAS_9"/>
    <property type="match status" value="2"/>
</dbReference>
<accession>A0A1F5ZKQ1</accession>
<dbReference type="PANTHER" id="PTHR43304">
    <property type="entry name" value="PHYTOCHROME-LIKE PROTEIN CPH1"/>
    <property type="match status" value="1"/>
</dbReference>
<evidence type="ECO:0000256" key="6">
    <source>
        <dbReference type="ARBA" id="ARBA00022679"/>
    </source>
</evidence>
<evidence type="ECO:0000259" key="13">
    <source>
        <dbReference type="PROSITE" id="PS50112"/>
    </source>
</evidence>
<keyword evidence="8" id="KW-0418">Kinase</keyword>
<dbReference type="SUPFAM" id="SSF55874">
    <property type="entry name" value="ATPase domain of HSP90 chaperone/DNA topoisomerase II/histidine kinase"/>
    <property type="match status" value="1"/>
</dbReference>
<evidence type="ECO:0000256" key="9">
    <source>
        <dbReference type="ARBA" id="ARBA00022840"/>
    </source>
</evidence>
<dbReference type="Pfam" id="PF01590">
    <property type="entry name" value="GAF"/>
    <property type="match status" value="1"/>
</dbReference>
<name>A0A1F5ZKQ1_9BACT</name>
<keyword evidence="5" id="KW-0597">Phosphoprotein</keyword>
<evidence type="ECO:0000313" key="16">
    <source>
        <dbReference type="Proteomes" id="UP000176923"/>
    </source>
</evidence>
<gene>
    <name evidence="15" type="ORF">A3D77_04155</name>
</gene>
<feature type="domain" description="PAS" evidence="13">
    <location>
        <begin position="5"/>
        <end position="75"/>
    </location>
</feature>
<dbReference type="InterPro" id="IPR000014">
    <property type="entry name" value="PAS"/>
</dbReference>
<feature type="domain" description="PAC" evidence="14">
    <location>
        <begin position="328"/>
        <end position="380"/>
    </location>
</feature>
<evidence type="ECO:0000313" key="15">
    <source>
        <dbReference type="EMBL" id="OGG12682.1"/>
    </source>
</evidence>
<dbReference type="InterPro" id="IPR000700">
    <property type="entry name" value="PAS-assoc_C"/>
</dbReference>
<dbReference type="NCBIfam" id="TIGR00229">
    <property type="entry name" value="sensory_box"/>
    <property type="match status" value="3"/>
</dbReference>
<dbReference type="PROSITE" id="PS50112">
    <property type="entry name" value="PAS"/>
    <property type="match status" value="3"/>
</dbReference>
<dbReference type="STRING" id="1798382.A3D77_04155"/>
<dbReference type="Gene3D" id="1.10.287.130">
    <property type="match status" value="1"/>
</dbReference>
<dbReference type="Gene3D" id="3.30.450.40">
    <property type="match status" value="1"/>
</dbReference>
<evidence type="ECO:0000256" key="8">
    <source>
        <dbReference type="ARBA" id="ARBA00022777"/>
    </source>
</evidence>
<keyword evidence="11" id="KW-0472">Membrane</keyword>
<evidence type="ECO:0000256" key="4">
    <source>
        <dbReference type="ARBA" id="ARBA00022475"/>
    </source>
</evidence>
<feature type="domain" description="PAS" evidence="13">
    <location>
        <begin position="127"/>
        <end position="197"/>
    </location>
</feature>
<dbReference type="FunFam" id="3.30.565.10:FF:000023">
    <property type="entry name" value="PAS domain-containing sensor histidine kinase"/>
    <property type="match status" value="1"/>
</dbReference>
<dbReference type="Gene3D" id="3.30.450.20">
    <property type="entry name" value="PAS domain"/>
    <property type="match status" value="3"/>
</dbReference>
<dbReference type="CDD" id="cd00082">
    <property type="entry name" value="HisKA"/>
    <property type="match status" value="1"/>
</dbReference>
<keyword evidence="7" id="KW-0547">Nucleotide-binding</keyword>
<dbReference type="PRINTS" id="PR00344">
    <property type="entry name" value="BCTRLSENSOR"/>
</dbReference>
<dbReference type="InterPro" id="IPR013655">
    <property type="entry name" value="PAS_fold_3"/>
</dbReference>
<evidence type="ECO:0000259" key="14">
    <source>
        <dbReference type="PROSITE" id="PS50113"/>
    </source>
</evidence>
<dbReference type="InterPro" id="IPR036097">
    <property type="entry name" value="HisK_dim/P_sf"/>
</dbReference>
<dbReference type="GO" id="GO:0005524">
    <property type="term" value="F:ATP binding"/>
    <property type="evidence" value="ECO:0007669"/>
    <property type="project" value="UniProtKB-KW"/>
</dbReference>
<dbReference type="GO" id="GO:0000155">
    <property type="term" value="F:phosphorelay sensor kinase activity"/>
    <property type="evidence" value="ECO:0007669"/>
    <property type="project" value="InterPro"/>
</dbReference>
<dbReference type="InterPro" id="IPR003018">
    <property type="entry name" value="GAF"/>
</dbReference>
<dbReference type="InterPro" id="IPR036890">
    <property type="entry name" value="HATPase_C_sf"/>
</dbReference>
<keyword evidence="9" id="KW-0067">ATP-binding</keyword>
<dbReference type="Gene3D" id="3.30.565.10">
    <property type="entry name" value="Histidine kinase-like ATPase, C-terminal domain"/>
    <property type="match status" value="1"/>
</dbReference>
<dbReference type="InterPro" id="IPR035965">
    <property type="entry name" value="PAS-like_dom_sf"/>
</dbReference>
<dbReference type="InterPro" id="IPR001610">
    <property type="entry name" value="PAC"/>
</dbReference>
<evidence type="ECO:0000256" key="7">
    <source>
        <dbReference type="ARBA" id="ARBA00022741"/>
    </source>
</evidence>
<comment type="caution">
    <text evidence="15">The sequence shown here is derived from an EMBL/GenBank/DDBJ whole genome shotgun (WGS) entry which is preliminary data.</text>
</comment>
<evidence type="ECO:0000256" key="11">
    <source>
        <dbReference type="ARBA" id="ARBA00023136"/>
    </source>
</evidence>
<dbReference type="SMART" id="SM00091">
    <property type="entry name" value="PAS"/>
    <property type="match status" value="3"/>
</dbReference>
<dbReference type="InterPro" id="IPR003594">
    <property type="entry name" value="HATPase_dom"/>
</dbReference>
<reference evidence="15 16" key="1">
    <citation type="journal article" date="2016" name="Nat. Commun.">
        <title>Thousands of microbial genomes shed light on interconnected biogeochemical processes in an aquifer system.</title>
        <authorList>
            <person name="Anantharaman K."/>
            <person name="Brown C.T."/>
            <person name="Hug L.A."/>
            <person name="Sharon I."/>
            <person name="Castelle C.J."/>
            <person name="Probst A.J."/>
            <person name="Thomas B.C."/>
            <person name="Singh A."/>
            <person name="Wilkins M.J."/>
            <person name="Karaoz U."/>
            <person name="Brodie E.L."/>
            <person name="Williams K.H."/>
            <person name="Hubbard S.S."/>
            <person name="Banfield J.F."/>
        </authorList>
    </citation>
    <scope>NUCLEOTIDE SEQUENCE [LARGE SCALE GENOMIC DNA]</scope>
</reference>
<comment type="subcellular location">
    <subcellularLocation>
        <location evidence="2">Cell membrane</location>
    </subcellularLocation>
</comment>
<dbReference type="EC" id="2.7.13.3" evidence="3"/>
<dbReference type="PANTHER" id="PTHR43304:SF1">
    <property type="entry name" value="PAC DOMAIN-CONTAINING PROTEIN"/>
    <property type="match status" value="1"/>
</dbReference>
<dbReference type="CDD" id="cd00075">
    <property type="entry name" value="HATPase"/>
    <property type="match status" value="1"/>
</dbReference>